<keyword evidence="8" id="KW-0496">Mitochondrion</keyword>
<dbReference type="GO" id="GO:0004029">
    <property type="term" value="F:aldehyde dehydrogenase (NAD+) activity"/>
    <property type="evidence" value="ECO:0007669"/>
    <property type="project" value="TreeGrafter"/>
</dbReference>
<dbReference type="Gene3D" id="3.40.50.720">
    <property type="entry name" value="NAD(P)-binding Rossmann-like Domain"/>
    <property type="match status" value="1"/>
</dbReference>
<dbReference type="GeneID" id="101582973"/>
<gene>
    <name evidence="13" type="primary">LOC101582973</name>
</gene>
<dbReference type="GO" id="GO:0016616">
    <property type="term" value="F:oxidoreductase activity, acting on the CH-OH group of donors, NAD or NADP as acceptor"/>
    <property type="evidence" value="ECO:0007669"/>
    <property type="project" value="InterPro"/>
</dbReference>
<evidence type="ECO:0000256" key="7">
    <source>
        <dbReference type="ARBA" id="ARBA00023002"/>
    </source>
</evidence>
<evidence type="ECO:0000256" key="4">
    <source>
        <dbReference type="ARBA" id="ARBA00022692"/>
    </source>
</evidence>
<dbReference type="OrthoDB" id="1925334at2759"/>
<dbReference type="GO" id="GO:0031966">
    <property type="term" value="C:mitochondrial membrane"/>
    <property type="evidence" value="ECO:0007669"/>
    <property type="project" value="UniProtKB-SubCell"/>
</dbReference>
<organism evidence="12 13">
    <name type="scientific">Octodon degus</name>
    <name type="common">Degu</name>
    <name type="synonym">Sciurus degus</name>
    <dbReference type="NCBI Taxonomy" id="10160"/>
    <lineage>
        <taxon>Eukaryota</taxon>
        <taxon>Metazoa</taxon>
        <taxon>Chordata</taxon>
        <taxon>Craniata</taxon>
        <taxon>Vertebrata</taxon>
        <taxon>Euteleostomi</taxon>
        <taxon>Mammalia</taxon>
        <taxon>Eutheria</taxon>
        <taxon>Euarchontoglires</taxon>
        <taxon>Glires</taxon>
        <taxon>Rodentia</taxon>
        <taxon>Hystricomorpha</taxon>
        <taxon>Octodontidae</taxon>
        <taxon>Octodon</taxon>
    </lineage>
</organism>
<evidence type="ECO:0000256" key="10">
    <source>
        <dbReference type="RuleBase" id="RU004475"/>
    </source>
</evidence>
<evidence type="ECO:0000256" key="9">
    <source>
        <dbReference type="ARBA" id="ARBA00023136"/>
    </source>
</evidence>
<keyword evidence="5" id="KW-0256">Endoplasmic reticulum</keyword>
<dbReference type="PANTHER" id="PTHR48079:SF6">
    <property type="entry name" value="NAD(P)-BINDING DOMAIN-CONTAINING PROTEIN-RELATED"/>
    <property type="match status" value="1"/>
</dbReference>
<keyword evidence="12" id="KW-1185">Reference proteome</keyword>
<protein>
    <submittedName>
        <fullName evidence="13">3 beta-hydroxysteroid dehydrogenase type 5-like</fullName>
    </submittedName>
</protein>
<dbReference type="RefSeq" id="XP_004646232.1">
    <property type="nucleotide sequence ID" value="XM_004646175.2"/>
</dbReference>
<reference evidence="13" key="1">
    <citation type="submission" date="2025-08" db="UniProtKB">
        <authorList>
            <consortium name="RefSeq"/>
        </authorList>
    </citation>
    <scope>IDENTIFICATION</scope>
</reference>
<accession>A0A6P3FSV7</accession>
<evidence type="ECO:0000313" key="13">
    <source>
        <dbReference type="RefSeq" id="XP_004646232.1"/>
    </source>
</evidence>
<evidence type="ECO:0000256" key="6">
    <source>
        <dbReference type="ARBA" id="ARBA00022989"/>
    </source>
</evidence>
<comment type="subcellular location">
    <subcellularLocation>
        <location evidence="2">Endoplasmic reticulum membrane</location>
        <topology evidence="2">Single-pass membrane protein</topology>
    </subcellularLocation>
    <subcellularLocation>
        <location evidence="1">Mitochondrion membrane</location>
        <topology evidence="1">Single-pass membrane protein</topology>
    </subcellularLocation>
</comment>
<keyword evidence="6" id="KW-1133">Transmembrane helix</keyword>
<evidence type="ECO:0000256" key="2">
    <source>
        <dbReference type="ARBA" id="ARBA00004389"/>
    </source>
</evidence>
<evidence type="ECO:0000313" key="12">
    <source>
        <dbReference type="Proteomes" id="UP000515203"/>
    </source>
</evidence>
<proteinExistence type="inferred from homology"/>
<evidence type="ECO:0000259" key="11">
    <source>
        <dbReference type="Pfam" id="PF01073"/>
    </source>
</evidence>
<keyword evidence="9" id="KW-0472">Membrane</keyword>
<evidence type="ECO:0000256" key="1">
    <source>
        <dbReference type="ARBA" id="ARBA00004304"/>
    </source>
</evidence>
<evidence type="ECO:0000256" key="8">
    <source>
        <dbReference type="ARBA" id="ARBA00023128"/>
    </source>
</evidence>
<sequence>MAGYSCLVTGAGGFLGKKIIHLLLQEKEVKEIRALYRVFTPENKQKLSELQMETKVTVCEGDVRDSQFLRRACQGVSVVIHTASVIDVVGAVPRQTILDTNVKGTEHLLHACIQASVPVFIYTSSTAVAGPNSYKEIIQDAHEGQNHESTWSDPYPYSKKLAEKAVLKANGSMLRNGGTLHTCALRLPFIYGEGSQLMSRVFNSALQNNGILKTMGKFSLASTVYVDNAAWAHILATRALKDPKNAENIRGKFYYITDDTPPQSYDSFYYAISNEWGFCVDSSPSIPLFLLYSLAFLMEMVSFLLKPVYNYQPPFNRFVLTITQSVFTVSCKKAQQDLGYKPLFSWEEARQKTAQWIGSLVQQYRGTLKSKTQ</sequence>
<name>A0A6P3FSV7_OCTDE</name>
<keyword evidence="4" id="KW-0812">Transmembrane</keyword>
<dbReference type="GO" id="GO:0006694">
    <property type="term" value="P:steroid biosynthetic process"/>
    <property type="evidence" value="ECO:0007669"/>
    <property type="project" value="InterPro"/>
</dbReference>
<comment type="similarity">
    <text evidence="3 10">Belongs to the 3-beta-HSD family.</text>
</comment>
<dbReference type="Pfam" id="PF01073">
    <property type="entry name" value="3Beta_HSD"/>
    <property type="match status" value="1"/>
</dbReference>
<dbReference type="FunFam" id="3.40.50.720:FF:000220">
    <property type="entry name" value="3 beta-hydroxysteroid dehydrogenase/Delta 5--&gt;4-isomerase type 1"/>
    <property type="match status" value="1"/>
</dbReference>
<dbReference type="GO" id="GO:0005789">
    <property type="term" value="C:endoplasmic reticulum membrane"/>
    <property type="evidence" value="ECO:0007669"/>
    <property type="project" value="UniProtKB-SubCell"/>
</dbReference>
<dbReference type="SUPFAM" id="SSF51735">
    <property type="entry name" value="NAD(P)-binding Rossmann-fold domains"/>
    <property type="match status" value="1"/>
</dbReference>
<keyword evidence="7 10" id="KW-0560">Oxidoreductase</keyword>
<dbReference type="InterPro" id="IPR036291">
    <property type="entry name" value="NAD(P)-bd_dom_sf"/>
</dbReference>
<dbReference type="InterPro" id="IPR051783">
    <property type="entry name" value="NAD(P)-dependent_oxidoreduct"/>
</dbReference>
<dbReference type="InParanoid" id="A0A6P3FSV7"/>
<dbReference type="InterPro" id="IPR002225">
    <property type="entry name" value="3Beta_OHSteriod_DH/Estase"/>
</dbReference>
<dbReference type="PANTHER" id="PTHR48079">
    <property type="entry name" value="PROTEIN YEEZ"/>
    <property type="match status" value="1"/>
</dbReference>
<feature type="domain" description="3-beta hydroxysteroid dehydrogenase/isomerase" evidence="11">
    <location>
        <begin position="7"/>
        <end position="285"/>
    </location>
</feature>
<evidence type="ECO:0000256" key="5">
    <source>
        <dbReference type="ARBA" id="ARBA00022824"/>
    </source>
</evidence>
<dbReference type="Proteomes" id="UP000515203">
    <property type="component" value="Unplaced"/>
</dbReference>
<dbReference type="AlphaFoldDB" id="A0A6P3FSV7"/>
<evidence type="ECO:0000256" key="3">
    <source>
        <dbReference type="ARBA" id="ARBA00009219"/>
    </source>
</evidence>